<name>A0A1Y5FFG0_9BACT</name>
<evidence type="ECO:0000313" key="1">
    <source>
        <dbReference type="EMBL" id="OUR97893.1"/>
    </source>
</evidence>
<dbReference type="Pfam" id="PF14114">
    <property type="entry name" value="DUF4286"/>
    <property type="match status" value="1"/>
</dbReference>
<evidence type="ECO:0008006" key="3">
    <source>
        <dbReference type="Google" id="ProtNLM"/>
    </source>
</evidence>
<reference evidence="2" key="1">
    <citation type="journal article" date="2017" name="Proc. Natl. Acad. Sci. U.S.A.">
        <title>Simulation of Deepwater Horizon oil plume reveals substrate specialization within a complex community of hydrocarbon-degraders.</title>
        <authorList>
            <person name="Hu P."/>
            <person name="Dubinsky E.A."/>
            <person name="Probst A.J."/>
            <person name="Wang J."/>
            <person name="Sieber C.M.K."/>
            <person name="Tom L.M."/>
            <person name="Gardinali P."/>
            <person name="Banfield J.F."/>
            <person name="Atlas R.M."/>
            <person name="Andersen G.L."/>
        </authorList>
    </citation>
    <scope>NUCLEOTIDE SEQUENCE [LARGE SCALE GENOMIC DNA]</scope>
</reference>
<comment type="caution">
    <text evidence="1">The sequence shown here is derived from an EMBL/GenBank/DDBJ whole genome shotgun (WGS) entry which is preliminary data.</text>
</comment>
<accession>A0A1Y5FFG0</accession>
<sequence>MVEYEVTINVQEEIFDAYMIWLKDHIKEMLTIEGFSDAKYYNVDVANEKIVCVRYFVESKELLQKYLDETSKKMRKSYKNEFENKFSISRRILNEGDI</sequence>
<dbReference type="EMBL" id="MAAO01000005">
    <property type="protein sequence ID" value="OUR97893.1"/>
    <property type="molecule type" value="Genomic_DNA"/>
</dbReference>
<dbReference type="AlphaFoldDB" id="A0A1Y5FFG0"/>
<evidence type="ECO:0000313" key="2">
    <source>
        <dbReference type="Proteomes" id="UP000196531"/>
    </source>
</evidence>
<dbReference type="InterPro" id="IPR025563">
    <property type="entry name" value="DUF4286"/>
</dbReference>
<proteinExistence type="predicted"/>
<organism evidence="1 2">
    <name type="scientific">Halobacteriovorax marinus</name>
    <dbReference type="NCBI Taxonomy" id="97084"/>
    <lineage>
        <taxon>Bacteria</taxon>
        <taxon>Pseudomonadati</taxon>
        <taxon>Bdellovibrionota</taxon>
        <taxon>Bacteriovoracia</taxon>
        <taxon>Bacteriovoracales</taxon>
        <taxon>Halobacteriovoraceae</taxon>
        <taxon>Halobacteriovorax</taxon>
    </lineage>
</organism>
<protein>
    <recommendedName>
        <fullName evidence="3">DUF4286 domain-containing protein</fullName>
    </recommendedName>
</protein>
<dbReference type="Proteomes" id="UP000196531">
    <property type="component" value="Unassembled WGS sequence"/>
</dbReference>
<gene>
    <name evidence="1" type="ORF">A9Q84_06770</name>
</gene>